<evidence type="ECO:0000313" key="2">
    <source>
        <dbReference type="EMBL" id="CAG15039.1"/>
    </source>
</evidence>
<evidence type="ECO:0000313" key="3">
    <source>
        <dbReference type="EMBL" id="TWG09451.1"/>
    </source>
</evidence>
<organism evidence="2">
    <name type="scientific">Actinoplanes teichomyceticus</name>
    <dbReference type="NCBI Taxonomy" id="1867"/>
    <lineage>
        <taxon>Bacteria</taxon>
        <taxon>Bacillati</taxon>
        <taxon>Actinomycetota</taxon>
        <taxon>Actinomycetes</taxon>
        <taxon>Micromonosporales</taxon>
        <taxon>Micromonosporaceae</taxon>
        <taxon>Actinoplanes</taxon>
    </lineage>
</organism>
<dbReference type="Gene3D" id="2.40.30.10">
    <property type="entry name" value="Translation factors"/>
    <property type="match status" value="1"/>
</dbReference>
<dbReference type="GO" id="GO:0016491">
    <property type="term" value="F:oxidoreductase activity"/>
    <property type="evidence" value="ECO:0007669"/>
    <property type="project" value="InterPro"/>
</dbReference>
<dbReference type="CDD" id="cd06193">
    <property type="entry name" value="siderophore_interacting"/>
    <property type="match status" value="1"/>
</dbReference>
<dbReference type="SUPFAM" id="SSF63380">
    <property type="entry name" value="Riboflavin synthase domain-like"/>
    <property type="match status" value="1"/>
</dbReference>
<sequence>MSGHVLAAHRPIVALSARRLTRIAPRMTRLVADGPGVRRFVPDGCTDAFVRVVFPRPGVRYPPGLDPRRIRAELPRADWPRTRTYTVRRLDPVAAELTIDFVDHGPAGLAPPWLAALRPGDPVLVQDAGGRYRPDPRAGWHLLAGDETALPAIAVTLAALAPRARAVALVEVDTAADELPLCSAADVDLRWVHRCRGGDLVEAVRDLRFAPGAVQAFVHGEGGAVQHLRRHLLRDRAVAPRLLSASGYWRRGLDDEQWRARKAAMASPVPAAGGR</sequence>
<dbReference type="PANTHER" id="PTHR30157:SF0">
    <property type="entry name" value="NADPH-DEPENDENT FERRIC-CHELATE REDUCTASE"/>
    <property type="match status" value="1"/>
</dbReference>
<dbReference type="InterPro" id="IPR017927">
    <property type="entry name" value="FAD-bd_FR_type"/>
</dbReference>
<protein>
    <submittedName>
        <fullName evidence="3">NADPH-dependent ferric siderophore reductase</fullName>
    </submittedName>
</protein>
<dbReference type="InterPro" id="IPR013113">
    <property type="entry name" value="SIP_FAD-bd"/>
</dbReference>
<dbReference type="InterPro" id="IPR007037">
    <property type="entry name" value="SIP_rossman_dom"/>
</dbReference>
<dbReference type="Gene3D" id="3.40.50.80">
    <property type="entry name" value="Nucleotide-binding domain of ferredoxin-NADP reductase (FNR) module"/>
    <property type="match status" value="1"/>
</dbReference>
<accession>Q6ZZG6</accession>
<dbReference type="InterPro" id="IPR039261">
    <property type="entry name" value="FNR_nucleotide-bd"/>
</dbReference>
<dbReference type="Pfam" id="PF08021">
    <property type="entry name" value="FAD_binding_9"/>
    <property type="match status" value="1"/>
</dbReference>
<dbReference type="PROSITE" id="PS51384">
    <property type="entry name" value="FAD_FR"/>
    <property type="match status" value="1"/>
</dbReference>
<keyword evidence="4" id="KW-1185">Reference proteome</keyword>
<dbReference type="Proteomes" id="UP000320239">
    <property type="component" value="Unassembled WGS sequence"/>
</dbReference>
<dbReference type="OrthoDB" id="3291337at2"/>
<name>Q6ZZG6_ACTTI</name>
<evidence type="ECO:0000313" key="4">
    <source>
        <dbReference type="Proteomes" id="UP000320239"/>
    </source>
</evidence>
<dbReference type="PANTHER" id="PTHR30157">
    <property type="entry name" value="FERRIC REDUCTASE, NADPH-DEPENDENT"/>
    <property type="match status" value="1"/>
</dbReference>
<dbReference type="Pfam" id="PF04954">
    <property type="entry name" value="SIP"/>
    <property type="match status" value="1"/>
</dbReference>
<feature type="domain" description="FAD-binding FR-type" evidence="1">
    <location>
        <begin position="7"/>
        <end position="135"/>
    </location>
</feature>
<dbReference type="RefSeq" id="WP_122978353.1">
    <property type="nucleotide sequence ID" value="NZ_BOMX01000175.1"/>
</dbReference>
<dbReference type="EMBL" id="AJ632270">
    <property type="protein sequence ID" value="CAG15039.1"/>
    <property type="molecule type" value="Genomic_DNA"/>
</dbReference>
<evidence type="ECO:0000259" key="1">
    <source>
        <dbReference type="PROSITE" id="PS51384"/>
    </source>
</evidence>
<dbReference type="InterPro" id="IPR039374">
    <property type="entry name" value="SIP_fam"/>
</dbReference>
<dbReference type="AlphaFoldDB" id="Q6ZZG6"/>
<reference evidence="2" key="1">
    <citation type="journal article" date="2004" name="Chem. Biol.">
        <title>Biosynthetic gene cluster of the glycopeptide antibiotic teicoplanin: characterization of two glycosyltransferases and the key acyltransferase.</title>
        <authorList>
            <person name="Li T.L."/>
            <person name="Huang F."/>
            <person name="Haydock S.F."/>
            <person name="Mironenko T."/>
            <person name="Leadlay P.F."/>
            <person name="Spencer J.B."/>
        </authorList>
    </citation>
    <scope>NUCLEOTIDE SEQUENCE</scope>
</reference>
<dbReference type="InterPro" id="IPR017938">
    <property type="entry name" value="Riboflavin_synthase-like_b-brl"/>
</dbReference>
<proteinExistence type="predicted"/>
<gene>
    <name evidence="3" type="ORF">FHX34_108166</name>
</gene>
<reference evidence="3 4" key="2">
    <citation type="submission" date="2019-06" db="EMBL/GenBank/DDBJ databases">
        <title>Sequencing the genomes of 1000 actinobacteria strains.</title>
        <authorList>
            <person name="Klenk H.-P."/>
        </authorList>
    </citation>
    <scope>NUCLEOTIDE SEQUENCE [LARGE SCALE GENOMIC DNA]</scope>
    <source>
        <strain evidence="3 4">DSM 43866</strain>
    </source>
</reference>
<dbReference type="EMBL" id="VIWY01000008">
    <property type="protein sequence ID" value="TWG09451.1"/>
    <property type="molecule type" value="Genomic_DNA"/>
</dbReference>